<gene>
    <name evidence="2" type="ORF">MOMA_04480</name>
</gene>
<comment type="caution">
    <text evidence="2">The sequence shown here is derived from an EMBL/GenBank/DDBJ whole genome shotgun (WGS) entry which is preliminary data.</text>
</comment>
<keyword evidence="1" id="KW-1133">Transmembrane helix</keyword>
<dbReference type="EMBL" id="ANIN01000001">
    <property type="protein sequence ID" value="ELA09632.1"/>
    <property type="molecule type" value="Genomic_DNA"/>
</dbReference>
<dbReference type="STRING" id="1230338.MOMA_04480"/>
<keyword evidence="1" id="KW-0812">Transmembrane</keyword>
<reference evidence="2 3" key="1">
    <citation type="journal article" date="2013" name="Genome Announc.">
        <title>Genome Sequence of Moraxella macacae 0408225, a Novel Bacterial Species Isolated from a Cynomolgus Macaque with Epistaxis.</title>
        <authorList>
            <person name="Ladner J.T."/>
            <person name="Whitehouse C.A."/>
            <person name="Koroleva G.I."/>
            <person name="Palacios G.F."/>
        </authorList>
    </citation>
    <scope>NUCLEOTIDE SEQUENCE [LARGE SCALE GENOMIC DNA]</scope>
    <source>
        <strain evidence="2 3">0408225</strain>
    </source>
</reference>
<evidence type="ECO:0000313" key="3">
    <source>
        <dbReference type="Proteomes" id="UP000023795"/>
    </source>
</evidence>
<dbReference type="AlphaFoldDB" id="L2F9D0"/>
<proteinExistence type="predicted"/>
<keyword evidence="3" id="KW-1185">Reference proteome</keyword>
<sequence length="93" mass="10535">MFDIITSLLESISGGFGGSIANEIANKNRKLNIPVFMLFSILFTLTYNLGLLFFYFVYKIKGYEIPWLSLTLVCLGFSVVVAIIFLLEKLNKK</sequence>
<dbReference type="PATRIC" id="fig|1230338.3.peg.972"/>
<name>L2F9D0_9GAMM</name>
<feature type="transmembrane region" description="Helical" evidence="1">
    <location>
        <begin position="67"/>
        <end position="87"/>
    </location>
</feature>
<evidence type="ECO:0000256" key="1">
    <source>
        <dbReference type="SAM" id="Phobius"/>
    </source>
</evidence>
<protein>
    <submittedName>
        <fullName evidence="2">Uncharacterized protein</fullName>
    </submittedName>
</protein>
<feature type="transmembrane region" description="Helical" evidence="1">
    <location>
        <begin position="35"/>
        <end position="55"/>
    </location>
</feature>
<keyword evidence="1" id="KW-0472">Membrane</keyword>
<evidence type="ECO:0000313" key="2">
    <source>
        <dbReference type="EMBL" id="ELA09632.1"/>
    </source>
</evidence>
<organism evidence="2 3">
    <name type="scientific">Moraxella macacae 0408225</name>
    <dbReference type="NCBI Taxonomy" id="1230338"/>
    <lineage>
        <taxon>Bacteria</taxon>
        <taxon>Pseudomonadati</taxon>
        <taxon>Pseudomonadota</taxon>
        <taxon>Gammaproteobacteria</taxon>
        <taxon>Moraxellales</taxon>
        <taxon>Moraxellaceae</taxon>
        <taxon>Moraxella</taxon>
    </lineage>
</organism>
<dbReference type="Proteomes" id="UP000023795">
    <property type="component" value="Unassembled WGS sequence"/>
</dbReference>
<accession>L2F9D0</accession>